<dbReference type="AlphaFoldDB" id="A0A382UZD0"/>
<keyword evidence="1" id="KW-0378">Hydrolase</keyword>
<dbReference type="InterPro" id="IPR050300">
    <property type="entry name" value="GDXG_lipolytic_enzyme"/>
</dbReference>
<evidence type="ECO:0000259" key="2">
    <source>
        <dbReference type="Pfam" id="PF20434"/>
    </source>
</evidence>
<dbReference type="PANTHER" id="PTHR48081">
    <property type="entry name" value="AB HYDROLASE SUPERFAMILY PROTEIN C4A8.06C"/>
    <property type="match status" value="1"/>
</dbReference>
<dbReference type="SUPFAM" id="SSF53474">
    <property type="entry name" value="alpha/beta-Hydrolases"/>
    <property type="match status" value="1"/>
</dbReference>
<dbReference type="PANTHER" id="PTHR48081:SF13">
    <property type="entry name" value="ALPHA_BETA HYDROLASE"/>
    <property type="match status" value="1"/>
</dbReference>
<evidence type="ECO:0000313" key="3">
    <source>
        <dbReference type="EMBL" id="SVD39031.1"/>
    </source>
</evidence>
<sequence length="250" mass="28047">MAKKKLRLNIYLPDKYIGEHPWWVNDGKGKKPTLLYIHGGGMVEGSKDERALNVLPYVYRDWVVISINYRLAQDAKAPAAVDDCLIALEWVYANAEKYDIDLDRIVVSGGSAGGLLSLLTGMLREGDILCGGKLKIGENKKVAAIVNWYGATDFSINPAPIHWFGEDADIDEYVRTLSPINYVRNGGAPVITIHGTEDAAVPYEQAVNMHKKLRKVGIKERLLTFTGRKHGEFSPEELTQIYQEIWKFLE</sequence>
<proteinExistence type="predicted"/>
<organism evidence="3">
    <name type="scientific">marine metagenome</name>
    <dbReference type="NCBI Taxonomy" id="408172"/>
    <lineage>
        <taxon>unclassified sequences</taxon>
        <taxon>metagenomes</taxon>
        <taxon>ecological metagenomes</taxon>
    </lineage>
</organism>
<dbReference type="Gene3D" id="3.40.50.1820">
    <property type="entry name" value="alpha/beta hydrolase"/>
    <property type="match status" value="1"/>
</dbReference>
<dbReference type="EMBL" id="UINC01147610">
    <property type="protein sequence ID" value="SVD39031.1"/>
    <property type="molecule type" value="Genomic_DNA"/>
</dbReference>
<gene>
    <name evidence="3" type="ORF">METZ01_LOCUS391885</name>
</gene>
<dbReference type="Pfam" id="PF20434">
    <property type="entry name" value="BD-FAE"/>
    <property type="match status" value="1"/>
</dbReference>
<accession>A0A382UZD0</accession>
<reference evidence="3" key="1">
    <citation type="submission" date="2018-05" db="EMBL/GenBank/DDBJ databases">
        <authorList>
            <person name="Lanie J.A."/>
            <person name="Ng W.-L."/>
            <person name="Kazmierczak K.M."/>
            <person name="Andrzejewski T.M."/>
            <person name="Davidsen T.M."/>
            <person name="Wayne K.J."/>
            <person name="Tettelin H."/>
            <person name="Glass J.I."/>
            <person name="Rusch D."/>
            <person name="Podicherti R."/>
            <person name="Tsui H.-C.T."/>
            <person name="Winkler M.E."/>
        </authorList>
    </citation>
    <scope>NUCLEOTIDE SEQUENCE</scope>
</reference>
<protein>
    <recommendedName>
        <fullName evidence="2">BD-FAE-like domain-containing protein</fullName>
    </recommendedName>
</protein>
<name>A0A382UZD0_9ZZZZ</name>
<dbReference type="InterPro" id="IPR049492">
    <property type="entry name" value="BD-FAE-like_dom"/>
</dbReference>
<dbReference type="InterPro" id="IPR029058">
    <property type="entry name" value="AB_hydrolase_fold"/>
</dbReference>
<feature type="non-terminal residue" evidence="3">
    <location>
        <position position="250"/>
    </location>
</feature>
<feature type="domain" description="BD-FAE-like" evidence="2">
    <location>
        <begin position="27"/>
        <end position="213"/>
    </location>
</feature>
<dbReference type="GO" id="GO:0016787">
    <property type="term" value="F:hydrolase activity"/>
    <property type="evidence" value="ECO:0007669"/>
    <property type="project" value="UniProtKB-KW"/>
</dbReference>
<evidence type="ECO:0000256" key="1">
    <source>
        <dbReference type="ARBA" id="ARBA00022801"/>
    </source>
</evidence>